<feature type="region of interest" description="Disordered" evidence="1">
    <location>
        <begin position="158"/>
        <end position="213"/>
    </location>
</feature>
<keyword evidence="2" id="KW-0472">Membrane</keyword>
<accession>A0ABN8J773</accession>
<sequence length="730" mass="81038">MLQTFGKYGTSDVLEQLRCYEIEMRRQARISAERAIVVRTASALQVWLWLLIFVFQNEFGISKSIQPGYLDFDNLPETNFTCNGKVIGGYYADLETSCQMFHVCTVGQQDEPMDIKFLCLNGTVFDQETRVCERVDEVDCTKSEKFYSLNLELYGSTAPPIIQPDKSSTPNSPTEQSHSITTKTNTEDLLDPSVNEMPTTTNDKIQAISPDVLDSTEDPIQEIKKNDPKIAQSSSSHPLKQNAERNEEYQDEDEETEEYEEDYSNHLTTSTVQTIITTTSTTTVEPTSSTTSTVTTNRPSAIPPQISSTSPIASPPLPNIHPSSTPSAQPLTTIDPSLLSPQEFIYRHRGPGSEAISFQRQSFRPADGVYITHAPPQQFDHFQYESSRTAPRPVNRPTPFVQRPQPFRATTLDPRDQILRPGPSSQPSERHETSVKHRPQPYPSALPPQHALPFNPFYFDRKRSDDLSSEKETPPSARSVAPPTVTERPPIKPKSPPRVIVTASASVSDSNGKRLNYTVGNVVSAVKPIVAINYDDYKESDLIFDPFFLDVPKLNKRRKTRSNSPRKIFTVPATATVPTSLIPKNSVKPTLSPVTSRATTIKISSTTPSTTTTTAAWNPEDYVDDNYEPHAYMPPIPPLAVLVAQERVKHRKLEMQPDNELSKTKINVIEMSTSNGPKEQSWPTPSAVQTISSQSAGMEAAASATDVTSSSPFRAPACALSRSNDCRNRA</sequence>
<name>A0ABN8J773_9NEOP</name>
<keyword evidence="2" id="KW-1133">Transmembrane helix</keyword>
<dbReference type="SMART" id="SM00494">
    <property type="entry name" value="ChtBD2"/>
    <property type="match status" value="1"/>
</dbReference>
<dbReference type="InterPro" id="IPR002557">
    <property type="entry name" value="Chitin-bd_dom"/>
</dbReference>
<gene>
    <name evidence="4" type="ORF">IPOD504_LOCUS16716</name>
</gene>
<evidence type="ECO:0000256" key="1">
    <source>
        <dbReference type="SAM" id="MobiDB-lite"/>
    </source>
</evidence>
<feature type="non-terminal residue" evidence="4">
    <location>
        <position position="1"/>
    </location>
</feature>
<dbReference type="Pfam" id="PF01607">
    <property type="entry name" value="CBM_14"/>
    <property type="match status" value="1"/>
</dbReference>
<organism evidence="4 5">
    <name type="scientific">Iphiclides podalirius</name>
    <name type="common">scarce swallowtail</name>
    <dbReference type="NCBI Taxonomy" id="110791"/>
    <lineage>
        <taxon>Eukaryota</taxon>
        <taxon>Metazoa</taxon>
        <taxon>Ecdysozoa</taxon>
        <taxon>Arthropoda</taxon>
        <taxon>Hexapoda</taxon>
        <taxon>Insecta</taxon>
        <taxon>Pterygota</taxon>
        <taxon>Neoptera</taxon>
        <taxon>Endopterygota</taxon>
        <taxon>Lepidoptera</taxon>
        <taxon>Glossata</taxon>
        <taxon>Ditrysia</taxon>
        <taxon>Papilionoidea</taxon>
        <taxon>Papilionidae</taxon>
        <taxon>Papilioninae</taxon>
        <taxon>Iphiclides</taxon>
    </lineage>
</organism>
<proteinExistence type="predicted"/>
<evidence type="ECO:0000313" key="5">
    <source>
        <dbReference type="Proteomes" id="UP000837857"/>
    </source>
</evidence>
<feature type="region of interest" description="Disordered" evidence="1">
    <location>
        <begin position="674"/>
        <end position="730"/>
    </location>
</feature>
<evidence type="ECO:0000313" key="4">
    <source>
        <dbReference type="EMBL" id="CAH2075352.1"/>
    </source>
</evidence>
<feature type="region of interest" description="Disordered" evidence="1">
    <location>
        <begin position="225"/>
        <end position="308"/>
    </location>
</feature>
<dbReference type="PANTHER" id="PTHR22933:SF43">
    <property type="entry name" value="LP10131P"/>
    <property type="match status" value="1"/>
</dbReference>
<evidence type="ECO:0000259" key="3">
    <source>
        <dbReference type="PROSITE" id="PS50940"/>
    </source>
</evidence>
<keyword evidence="2" id="KW-0812">Transmembrane</keyword>
<dbReference type="EMBL" id="OW152820">
    <property type="protein sequence ID" value="CAH2075352.1"/>
    <property type="molecule type" value="Genomic_DNA"/>
</dbReference>
<feature type="transmembrane region" description="Helical" evidence="2">
    <location>
        <begin position="36"/>
        <end position="55"/>
    </location>
</feature>
<dbReference type="Gene3D" id="2.170.140.10">
    <property type="entry name" value="Chitin binding domain"/>
    <property type="match status" value="1"/>
</dbReference>
<dbReference type="InterPro" id="IPR052976">
    <property type="entry name" value="Scoloptoxin-like"/>
</dbReference>
<feature type="compositionally biased region" description="Basic and acidic residues" evidence="1">
    <location>
        <begin position="459"/>
        <end position="473"/>
    </location>
</feature>
<keyword evidence="5" id="KW-1185">Reference proteome</keyword>
<dbReference type="Proteomes" id="UP000837857">
    <property type="component" value="Chromosome 8"/>
</dbReference>
<feature type="compositionally biased region" description="Polar residues" evidence="1">
    <location>
        <begin position="165"/>
        <end position="184"/>
    </location>
</feature>
<feature type="compositionally biased region" description="Low complexity" evidence="1">
    <location>
        <begin position="700"/>
        <end position="711"/>
    </location>
</feature>
<dbReference type="SUPFAM" id="SSF57625">
    <property type="entry name" value="Invertebrate chitin-binding proteins"/>
    <property type="match status" value="1"/>
</dbReference>
<reference evidence="4" key="1">
    <citation type="submission" date="2022-03" db="EMBL/GenBank/DDBJ databases">
        <authorList>
            <person name="Martin H S."/>
        </authorList>
    </citation>
    <scope>NUCLEOTIDE SEQUENCE</scope>
</reference>
<feature type="region of interest" description="Disordered" evidence="1">
    <location>
        <begin position="386"/>
        <end position="497"/>
    </location>
</feature>
<protein>
    <recommendedName>
        <fullName evidence="3">Chitin-binding type-2 domain-containing protein</fullName>
    </recommendedName>
</protein>
<evidence type="ECO:0000256" key="2">
    <source>
        <dbReference type="SAM" id="Phobius"/>
    </source>
</evidence>
<dbReference type="PANTHER" id="PTHR22933">
    <property type="entry name" value="FI18007P1-RELATED"/>
    <property type="match status" value="1"/>
</dbReference>
<dbReference type="PROSITE" id="PS50940">
    <property type="entry name" value="CHIT_BIND_II"/>
    <property type="match status" value="1"/>
</dbReference>
<feature type="domain" description="Chitin-binding type-2" evidence="3">
    <location>
        <begin position="79"/>
        <end position="142"/>
    </location>
</feature>
<feature type="compositionally biased region" description="Polar residues" evidence="1">
    <location>
        <begin position="674"/>
        <end position="696"/>
    </location>
</feature>
<feature type="compositionally biased region" description="Acidic residues" evidence="1">
    <location>
        <begin position="249"/>
        <end position="262"/>
    </location>
</feature>
<feature type="compositionally biased region" description="Low complexity" evidence="1">
    <location>
        <begin position="268"/>
        <end position="296"/>
    </location>
</feature>
<dbReference type="InterPro" id="IPR036508">
    <property type="entry name" value="Chitin-bd_dom_sf"/>
</dbReference>